<comment type="caution">
    <text evidence="2">The sequence shown here is derived from an EMBL/GenBank/DDBJ whole genome shotgun (WGS) entry which is preliminary data.</text>
</comment>
<dbReference type="PANTHER" id="PTHR37984:SF5">
    <property type="entry name" value="PROTEIN NYNRIN-LIKE"/>
    <property type="match status" value="1"/>
</dbReference>
<accession>A0A4Y2DSE5</accession>
<sequence>MRKYISEWVENCPECNRYKANNQKAAGLLRTPVYSQIFEIISIDLFGPLPRTSTGKQWIFIVEDCATRWIELFPLTQTTAHECSTTLIELFMRYGIPRRIISDNGPQFISSVLQQVCCTLNINQNLIPVYFPQANPAKRKNRYLKPRLAILVGDEHDNWHSKLPVIRFAMNTTNCDTTGHTPAFLQFGRELRTVDDVLQNFKTVVENDNFVPEITPYLKRFATVTDIRDRIEMKQDQRKKYYYKNRRKVYYSPGDKVWITLHPISNAKNK</sequence>
<dbReference type="PANTHER" id="PTHR37984">
    <property type="entry name" value="PROTEIN CBG26694"/>
    <property type="match status" value="1"/>
</dbReference>
<dbReference type="Gene3D" id="3.30.420.10">
    <property type="entry name" value="Ribonuclease H-like superfamily/Ribonuclease H"/>
    <property type="match status" value="1"/>
</dbReference>
<dbReference type="SUPFAM" id="SSF53098">
    <property type="entry name" value="Ribonuclease H-like"/>
    <property type="match status" value="1"/>
</dbReference>
<name>A0A4Y2DSE5_ARAVE</name>
<dbReference type="PROSITE" id="PS50994">
    <property type="entry name" value="INTEGRASE"/>
    <property type="match status" value="1"/>
</dbReference>
<proteinExistence type="predicted"/>
<evidence type="ECO:0000313" key="2">
    <source>
        <dbReference type="EMBL" id="GBM18644.1"/>
    </source>
</evidence>
<organism evidence="2 3">
    <name type="scientific">Araneus ventricosus</name>
    <name type="common">Orbweaver spider</name>
    <name type="synonym">Epeira ventricosa</name>
    <dbReference type="NCBI Taxonomy" id="182803"/>
    <lineage>
        <taxon>Eukaryota</taxon>
        <taxon>Metazoa</taxon>
        <taxon>Ecdysozoa</taxon>
        <taxon>Arthropoda</taxon>
        <taxon>Chelicerata</taxon>
        <taxon>Arachnida</taxon>
        <taxon>Araneae</taxon>
        <taxon>Araneomorphae</taxon>
        <taxon>Entelegynae</taxon>
        <taxon>Araneoidea</taxon>
        <taxon>Araneidae</taxon>
        <taxon>Araneus</taxon>
    </lineage>
</organism>
<dbReference type="OrthoDB" id="6429742at2759"/>
<dbReference type="InterPro" id="IPR050951">
    <property type="entry name" value="Retrovirus_Pol_polyprotein"/>
</dbReference>
<dbReference type="InterPro" id="IPR036397">
    <property type="entry name" value="RNaseH_sf"/>
</dbReference>
<dbReference type="InterPro" id="IPR012337">
    <property type="entry name" value="RNaseH-like_sf"/>
</dbReference>
<evidence type="ECO:0000313" key="3">
    <source>
        <dbReference type="Proteomes" id="UP000499080"/>
    </source>
</evidence>
<feature type="domain" description="Integrase catalytic" evidence="1">
    <location>
        <begin position="28"/>
        <end position="190"/>
    </location>
</feature>
<keyword evidence="3" id="KW-1185">Reference proteome</keyword>
<dbReference type="EMBL" id="BGPR01000408">
    <property type="protein sequence ID" value="GBM18644.1"/>
    <property type="molecule type" value="Genomic_DNA"/>
</dbReference>
<dbReference type="GO" id="GO:0015074">
    <property type="term" value="P:DNA integration"/>
    <property type="evidence" value="ECO:0007669"/>
    <property type="project" value="InterPro"/>
</dbReference>
<gene>
    <name evidence="2" type="primary">Gin1</name>
    <name evidence="2" type="ORF">AVEN_164765_1</name>
</gene>
<evidence type="ECO:0000259" key="1">
    <source>
        <dbReference type="PROSITE" id="PS50994"/>
    </source>
</evidence>
<dbReference type="Proteomes" id="UP000499080">
    <property type="component" value="Unassembled WGS sequence"/>
</dbReference>
<dbReference type="AlphaFoldDB" id="A0A4Y2DSE5"/>
<protein>
    <submittedName>
        <fullName evidence="2">Gypsy retrotransposon integrase-like protein 1</fullName>
    </submittedName>
</protein>
<dbReference type="InterPro" id="IPR001584">
    <property type="entry name" value="Integrase_cat-core"/>
</dbReference>
<reference evidence="2 3" key="1">
    <citation type="journal article" date="2019" name="Sci. Rep.">
        <title>Orb-weaving spider Araneus ventricosus genome elucidates the spidroin gene catalogue.</title>
        <authorList>
            <person name="Kono N."/>
            <person name="Nakamura H."/>
            <person name="Ohtoshi R."/>
            <person name="Moran D.A.P."/>
            <person name="Shinohara A."/>
            <person name="Yoshida Y."/>
            <person name="Fujiwara M."/>
            <person name="Mori M."/>
            <person name="Tomita M."/>
            <person name="Arakawa K."/>
        </authorList>
    </citation>
    <scope>NUCLEOTIDE SEQUENCE [LARGE SCALE GENOMIC DNA]</scope>
</reference>
<dbReference type="Pfam" id="PF00665">
    <property type="entry name" value="rve"/>
    <property type="match status" value="1"/>
</dbReference>
<dbReference type="GO" id="GO:0003676">
    <property type="term" value="F:nucleic acid binding"/>
    <property type="evidence" value="ECO:0007669"/>
    <property type="project" value="InterPro"/>
</dbReference>